<dbReference type="InterPro" id="IPR040256">
    <property type="entry name" value="At4g02000-like"/>
</dbReference>
<gene>
    <name evidence="3" type="ORF">ACH5RR_026464</name>
</gene>
<dbReference type="Proteomes" id="UP001630127">
    <property type="component" value="Unassembled WGS sequence"/>
</dbReference>
<name>A0ABD2Z2N1_9GENT</name>
<dbReference type="PANTHER" id="PTHR31286:SF99">
    <property type="entry name" value="DUF4283 DOMAIN-CONTAINING PROTEIN"/>
    <property type="match status" value="1"/>
</dbReference>
<dbReference type="InterPro" id="IPR025558">
    <property type="entry name" value="DUF4283"/>
</dbReference>
<dbReference type="AlphaFoldDB" id="A0ABD2Z2N1"/>
<evidence type="ECO:0000256" key="1">
    <source>
        <dbReference type="SAM" id="MobiDB-lite"/>
    </source>
</evidence>
<dbReference type="Pfam" id="PF14111">
    <property type="entry name" value="DUF4283"/>
    <property type="match status" value="1"/>
</dbReference>
<comment type="caution">
    <text evidence="3">The sequence shown here is derived from an EMBL/GenBank/DDBJ whole genome shotgun (WGS) entry which is preliminary data.</text>
</comment>
<keyword evidence="4" id="KW-1185">Reference proteome</keyword>
<proteinExistence type="predicted"/>
<evidence type="ECO:0000313" key="4">
    <source>
        <dbReference type="Proteomes" id="UP001630127"/>
    </source>
</evidence>
<reference evidence="3 4" key="1">
    <citation type="submission" date="2024-11" db="EMBL/GenBank/DDBJ databases">
        <title>A near-complete genome assembly of Cinchona calisaya.</title>
        <authorList>
            <person name="Lian D.C."/>
            <person name="Zhao X.W."/>
            <person name="Wei L."/>
        </authorList>
    </citation>
    <scope>NUCLEOTIDE SEQUENCE [LARGE SCALE GENOMIC DNA]</scope>
    <source>
        <tissue evidence="3">Nenye</tissue>
    </source>
</reference>
<sequence>MLLKSCLIYEDSIPTIQLFKEDKARIKQPFMQTIIAKVIGKNVGFKFFDHKVREMWKIKGTMSIVALGGDYFAVKFMKEQDFVKIISGGPWFINRNYFSVRLCEPNFSPSRANCPQIAMRVRLLELPLEYYETEMLTQVRNMLGKLLKIDVKMANSERGRFANHVKDYCNHSTSIPESNKIAAEYARHANGEMGSDLDPNNQKEDHLFSPWLVEEEVHQQGKDISKSLDNGEKNSKVGQFESVLSAISPSARDQAQLDPLGEIVSKPETLELQSPKLDYKPAEPSNSKQSPKVRINRKKIGCVSTNSSNARKSKQGTSTLSKLISYRKQTDDHIRAGRNNVVQQICASLLSKDERNMGAYHLHPGYTEIKDLGVKERNETA</sequence>
<feature type="region of interest" description="Disordered" evidence="1">
    <location>
        <begin position="265"/>
        <end position="293"/>
    </location>
</feature>
<evidence type="ECO:0000313" key="3">
    <source>
        <dbReference type="EMBL" id="KAL3513747.1"/>
    </source>
</evidence>
<feature type="domain" description="DUF4283" evidence="2">
    <location>
        <begin position="31"/>
        <end position="110"/>
    </location>
</feature>
<organism evidence="3 4">
    <name type="scientific">Cinchona calisaya</name>
    <dbReference type="NCBI Taxonomy" id="153742"/>
    <lineage>
        <taxon>Eukaryota</taxon>
        <taxon>Viridiplantae</taxon>
        <taxon>Streptophyta</taxon>
        <taxon>Embryophyta</taxon>
        <taxon>Tracheophyta</taxon>
        <taxon>Spermatophyta</taxon>
        <taxon>Magnoliopsida</taxon>
        <taxon>eudicotyledons</taxon>
        <taxon>Gunneridae</taxon>
        <taxon>Pentapetalae</taxon>
        <taxon>asterids</taxon>
        <taxon>lamiids</taxon>
        <taxon>Gentianales</taxon>
        <taxon>Rubiaceae</taxon>
        <taxon>Cinchonoideae</taxon>
        <taxon>Cinchoneae</taxon>
        <taxon>Cinchona</taxon>
    </lineage>
</organism>
<dbReference type="PANTHER" id="PTHR31286">
    <property type="entry name" value="GLYCINE-RICH CELL WALL STRUCTURAL PROTEIN 1.8-LIKE"/>
    <property type="match status" value="1"/>
</dbReference>
<evidence type="ECO:0000259" key="2">
    <source>
        <dbReference type="Pfam" id="PF14111"/>
    </source>
</evidence>
<dbReference type="EMBL" id="JBJUIK010000011">
    <property type="protein sequence ID" value="KAL3513747.1"/>
    <property type="molecule type" value="Genomic_DNA"/>
</dbReference>
<protein>
    <recommendedName>
        <fullName evidence="2">DUF4283 domain-containing protein</fullName>
    </recommendedName>
</protein>
<accession>A0ABD2Z2N1</accession>